<gene>
    <name evidence="2" type="ORF">FKZ61_15690</name>
</gene>
<dbReference type="Pfam" id="PF13439">
    <property type="entry name" value="Glyco_transf_4"/>
    <property type="match status" value="1"/>
</dbReference>
<dbReference type="EMBL" id="VIGC01000021">
    <property type="protein sequence ID" value="TQE94701.1"/>
    <property type="molecule type" value="Genomic_DNA"/>
</dbReference>
<feature type="domain" description="Glycosyltransferase subfamily 4-like N-terminal" evidence="1">
    <location>
        <begin position="15"/>
        <end position="171"/>
    </location>
</feature>
<dbReference type="PANTHER" id="PTHR12526:SF638">
    <property type="entry name" value="SPORE COAT PROTEIN SA"/>
    <property type="match status" value="1"/>
</dbReference>
<keyword evidence="3" id="KW-1185">Reference proteome</keyword>
<dbReference type="RefSeq" id="WP_141611093.1">
    <property type="nucleotide sequence ID" value="NZ_VIGC02000021.1"/>
</dbReference>
<dbReference type="PANTHER" id="PTHR12526">
    <property type="entry name" value="GLYCOSYLTRANSFERASE"/>
    <property type="match status" value="1"/>
</dbReference>
<evidence type="ECO:0000313" key="2">
    <source>
        <dbReference type="EMBL" id="TQE94701.1"/>
    </source>
</evidence>
<comment type="caution">
    <text evidence="2">The sequence shown here is derived from an EMBL/GenBank/DDBJ whole genome shotgun (WGS) entry which is preliminary data.</text>
</comment>
<dbReference type="InterPro" id="IPR028098">
    <property type="entry name" value="Glyco_trans_4-like_N"/>
</dbReference>
<dbReference type="OrthoDB" id="9806653at2"/>
<reference evidence="2 3" key="1">
    <citation type="submission" date="2019-06" db="EMBL/GenBank/DDBJ databases">
        <title>Genome sequence of Litorilinea aerophila BAA-2444.</title>
        <authorList>
            <person name="Maclea K.S."/>
            <person name="Maurais E.G."/>
            <person name="Iannazzi L.C."/>
        </authorList>
    </citation>
    <scope>NUCLEOTIDE SEQUENCE [LARGE SCALE GENOMIC DNA]</scope>
    <source>
        <strain evidence="2 3">ATCC BAA-2444</strain>
    </source>
</reference>
<name>A0A540VD61_9CHLR</name>
<dbReference type="AlphaFoldDB" id="A0A540VD61"/>
<dbReference type="Pfam" id="PF13692">
    <property type="entry name" value="Glyco_trans_1_4"/>
    <property type="match status" value="1"/>
</dbReference>
<dbReference type="GO" id="GO:0016757">
    <property type="term" value="F:glycosyltransferase activity"/>
    <property type="evidence" value="ECO:0007669"/>
    <property type="project" value="TreeGrafter"/>
</dbReference>
<keyword evidence="2" id="KW-0808">Transferase</keyword>
<accession>A0A540VD61</accession>
<evidence type="ECO:0000259" key="1">
    <source>
        <dbReference type="Pfam" id="PF13439"/>
    </source>
</evidence>
<proteinExistence type="predicted"/>
<dbReference type="InParanoid" id="A0A540VD61"/>
<dbReference type="CDD" id="cd03801">
    <property type="entry name" value="GT4_PimA-like"/>
    <property type="match status" value="1"/>
</dbReference>
<sequence length="383" mass="42634">MHVLFVTGEYPPMAGGVGAYTAALAHALETLGLQVSVMTSRQARPSPPGEGVAVYPSVRRWDWRIWPGIARRAREVGADWIHVQYQTGAYGMHPAVNFAPRWWQRAGLRVAWTYHDLLVPYLFPKAGARLRRWVTEWPARTSDLVVVTNEGDRIRLAGRIHPRRLARIPIGSNIPTHPITEEARRARRESYGYHEETLVVGYFGFLNRSKGGLTLVRALHALAQRHPDVRLLMIGERVGASDPTNYAYLQEVEALIRELDLAERVHWTGHQPDGEVSADLAACDVLLMPYEDGASLRRGTLMAGLAHGCAIVTTTPQDPLPELVDGRDLIYVPPGDPEAAAAAVLQLAAQPTWAQNLRANARARSDLFRWEAIAAEHVRLYQS</sequence>
<organism evidence="2 3">
    <name type="scientific">Litorilinea aerophila</name>
    <dbReference type="NCBI Taxonomy" id="1204385"/>
    <lineage>
        <taxon>Bacteria</taxon>
        <taxon>Bacillati</taxon>
        <taxon>Chloroflexota</taxon>
        <taxon>Caldilineae</taxon>
        <taxon>Caldilineales</taxon>
        <taxon>Caldilineaceae</taxon>
        <taxon>Litorilinea</taxon>
    </lineage>
</organism>
<dbReference type="SUPFAM" id="SSF53756">
    <property type="entry name" value="UDP-Glycosyltransferase/glycogen phosphorylase"/>
    <property type="match status" value="1"/>
</dbReference>
<evidence type="ECO:0000313" key="3">
    <source>
        <dbReference type="Proteomes" id="UP000317371"/>
    </source>
</evidence>
<dbReference type="Gene3D" id="3.40.50.2000">
    <property type="entry name" value="Glycogen Phosphorylase B"/>
    <property type="match status" value="2"/>
</dbReference>
<protein>
    <submittedName>
        <fullName evidence="2">Glycosyltransferase family 4 protein</fullName>
    </submittedName>
</protein>
<dbReference type="Proteomes" id="UP000317371">
    <property type="component" value="Unassembled WGS sequence"/>
</dbReference>